<keyword evidence="1" id="KW-0677">Repeat</keyword>
<feature type="domain" description="PRD" evidence="2">
    <location>
        <begin position="65"/>
        <end position="170"/>
    </location>
</feature>
<evidence type="ECO:0000259" key="2">
    <source>
        <dbReference type="PROSITE" id="PS51372"/>
    </source>
</evidence>
<feature type="domain" description="PRD" evidence="2">
    <location>
        <begin position="171"/>
        <end position="278"/>
    </location>
</feature>
<dbReference type="SMART" id="SM01061">
    <property type="entry name" value="CAT_RBD"/>
    <property type="match status" value="1"/>
</dbReference>
<dbReference type="NCBIfam" id="NF046042">
    <property type="entry name" value="LicT"/>
    <property type="match status" value="1"/>
</dbReference>
<dbReference type="AlphaFoldDB" id="A0A6N2VHT6"/>
<dbReference type="Gene3D" id="1.10.1790.10">
    <property type="entry name" value="PRD domain"/>
    <property type="match status" value="2"/>
</dbReference>
<dbReference type="Gene3D" id="2.30.24.10">
    <property type="entry name" value="CAT RNA-binding domain"/>
    <property type="match status" value="1"/>
</dbReference>
<dbReference type="Pfam" id="PF03123">
    <property type="entry name" value="CAT_RBD"/>
    <property type="match status" value="1"/>
</dbReference>
<dbReference type="PANTHER" id="PTHR30185">
    <property type="entry name" value="CRYPTIC BETA-GLUCOSIDE BGL OPERON ANTITERMINATOR"/>
    <property type="match status" value="1"/>
</dbReference>
<dbReference type="GO" id="GO:0006355">
    <property type="term" value="P:regulation of DNA-templated transcription"/>
    <property type="evidence" value="ECO:0007669"/>
    <property type="project" value="InterPro"/>
</dbReference>
<dbReference type="EMBL" id="CACRTG010000028">
    <property type="protein sequence ID" value="VYT30145.1"/>
    <property type="molecule type" value="Genomic_DNA"/>
</dbReference>
<gene>
    <name evidence="3" type="primary">licT_3</name>
    <name evidence="3" type="ORF">CNLFYP112_02748</name>
</gene>
<proteinExistence type="predicted"/>
<evidence type="ECO:0000256" key="1">
    <source>
        <dbReference type="ARBA" id="ARBA00022737"/>
    </source>
</evidence>
<evidence type="ECO:0000313" key="3">
    <source>
        <dbReference type="EMBL" id="VYT30145.1"/>
    </source>
</evidence>
<dbReference type="InterPro" id="IPR004341">
    <property type="entry name" value="CAT_RNA-bd_dom"/>
</dbReference>
<name>A0A6N2VHT6_9FIRM</name>
<dbReference type="SUPFAM" id="SSF63520">
    <property type="entry name" value="PTS-regulatory domain, PRD"/>
    <property type="match status" value="2"/>
</dbReference>
<dbReference type="InterPro" id="IPR036634">
    <property type="entry name" value="PRD_sf"/>
</dbReference>
<accession>A0A6N2VHT6</accession>
<dbReference type="InterPro" id="IPR050661">
    <property type="entry name" value="BglG_antiterminators"/>
</dbReference>
<dbReference type="InterPro" id="IPR011608">
    <property type="entry name" value="PRD"/>
</dbReference>
<dbReference type="SUPFAM" id="SSF50151">
    <property type="entry name" value="SacY-like RNA-binding domain"/>
    <property type="match status" value="1"/>
</dbReference>
<dbReference type="GO" id="GO:0003723">
    <property type="term" value="F:RNA binding"/>
    <property type="evidence" value="ECO:0007669"/>
    <property type="project" value="InterPro"/>
</dbReference>
<dbReference type="InterPro" id="IPR036650">
    <property type="entry name" value="CAT_RNA-bd_dom_sf"/>
</dbReference>
<dbReference type="PANTHER" id="PTHR30185:SF15">
    <property type="entry name" value="CRYPTIC BETA-GLUCOSIDE BGL OPERON ANTITERMINATOR"/>
    <property type="match status" value="1"/>
</dbReference>
<dbReference type="Pfam" id="PF00874">
    <property type="entry name" value="PRD"/>
    <property type="match status" value="2"/>
</dbReference>
<reference evidence="3" key="1">
    <citation type="submission" date="2019-11" db="EMBL/GenBank/DDBJ databases">
        <authorList>
            <person name="Feng L."/>
        </authorList>
    </citation>
    <scope>NUCLEOTIDE SEQUENCE</scope>
    <source>
        <strain evidence="3">CnexileLFYP112</strain>
    </source>
</reference>
<protein>
    <submittedName>
        <fullName evidence="3">Transcription antiterminator LicT</fullName>
    </submittedName>
</protein>
<sequence>MKILRVLNTNSVVTIDEKKREVIITGPGIGFKKKKGECIDDTLIDKIYCLEDHDKNHTLQEIVKAISERYLEIVGKVVQAAKTEYHLKINEVLYITLTDHINSVIERHAEGIHLKNMIKMDIQKFYPKEYELGERTVKWIQEETGISLENDEAAFIAMHIVSSEMESSDTPVVRKIVELINAIMQIIRIHFKIEFDETSVSYQRFLTHLKFFSARIFSGKTYKDSMHEIYDVMVEQNAYAYKGVEKVSTLIKKQYDYTLSIDEQLYLLIHIKRILDEQ</sequence>
<organism evidence="3">
    <name type="scientific">[Clostridium] nexile</name>
    <dbReference type="NCBI Taxonomy" id="29361"/>
    <lineage>
        <taxon>Bacteria</taxon>
        <taxon>Bacillati</taxon>
        <taxon>Bacillota</taxon>
        <taxon>Clostridia</taxon>
        <taxon>Lachnospirales</taxon>
        <taxon>Lachnospiraceae</taxon>
        <taxon>Tyzzerella</taxon>
    </lineage>
</organism>
<dbReference type="PROSITE" id="PS51372">
    <property type="entry name" value="PRD_2"/>
    <property type="match status" value="2"/>
</dbReference>